<dbReference type="EMBL" id="LPVJ01000009">
    <property type="protein sequence ID" value="KUO96639.1"/>
    <property type="molecule type" value="Genomic_DNA"/>
</dbReference>
<protein>
    <recommendedName>
        <fullName evidence="1">Sulfocyanin-like C-terminal domain-containing protein</fullName>
    </recommendedName>
</protein>
<organism evidence="2 3">
    <name type="scientific">Ferroacidibacillus organovorans</name>
    <dbReference type="NCBI Taxonomy" id="1765683"/>
    <lineage>
        <taxon>Bacteria</taxon>
        <taxon>Bacillati</taxon>
        <taxon>Bacillota</taxon>
        <taxon>Bacilli</taxon>
        <taxon>Bacillales</taxon>
        <taxon>Alicyclobacillaceae</taxon>
        <taxon>Ferroacidibacillus</taxon>
    </lineage>
</organism>
<dbReference type="PROSITE" id="PS51257">
    <property type="entry name" value="PROKAR_LIPOPROTEIN"/>
    <property type="match status" value="1"/>
</dbReference>
<dbReference type="InterPro" id="IPR008972">
    <property type="entry name" value="Cupredoxin"/>
</dbReference>
<dbReference type="AlphaFoldDB" id="A0A101XSB8"/>
<gene>
    <name evidence="2" type="ORF">ATW55_07345</name>
</gene>
<dbReference type="Proteomes" id="UP000053557">
    <property type="component" value="Unassembled WGS sequence"/>
</dbReference>
<reference evidence="2 3" key="1">
    <citation type="submission" date="2015-12" db="EMBL/GenBank/DDBJ databases">
        <title>Draft genome sequence of Acidibacillus ferrooxidans ITV001, isolated from a chalcopyrite acid mine drainage site in Brazil.</title>
        <authorList>
            <person name="Dall'Agnol H."/>
            <person name="Nancucheo I."/>
            <person name="Johnson B."/>
            <person name="Oliveira R."/>
            <person name="Leite L."/>
            <person name="Pylro V."/>
            <person name="Nunes G.L."/>
            <person name="Tzotzos G."/>
            <person name="Fernandes G.R."/>
            <person name="Dutra J."/>
            <person name="Orellana S.C."/>
            <person name="Oliveira G."/>
        </authorList>
    </citation>
    <scope>NUCLEOTIDE SEQUENCE [LARGE SCALE GENOMIC DNA]</scope>
    <source>
        <strain evidence="3">ITV01</strain>
    </source>
</reference>
<dbReference type="SUPFAM" id="SSF49503">
    <property type="entry name" value="Cupredoxins"/>
    <property type="match status" value="1"/>
</dbReference>
<dbReference type="OrthoDB" id="2083062at2"/>
<dbReference type="RefSeq" id="WP_067712142.1">
    <property type="nucleotide sequence ID" value="NZ_LPVJ01000009.1"/>
</dbReference>
<dbReference type="Pfam" id="PF06525">
    <property type="entry name" value="SoxE"/>
    <property type="match status" value="1"/>
</dbReference>
<sequence>MKQTRKRRLFLGVAMAGAFMLAGCGVVNGNASSILSFNSSAKTVTLNLAGGLNTNNDSFNLDGYYQGQMTVTVPVGYKVTVDFVNDGGIPMDLAVYTMNDQLAFPGAGDSVTAIQGNAGAGVIPGQSTKFTFTASQPGHYQLANLLTRVTGRGQFDFGMWAHFDVSATATQPSISLS</sequence>
<keyword evidence="3" id="KW-1185">Reference proteome</keyword>
<accession>A0A101XSB8</accession>
<evidence type="ECO:0000259" key="1">
    <source>
        <dbReference type="Pfam" id="PF06525"/>
    </source>
</evidence>
<evidence type="ECO:0000313" key="2">
    <source>
        <dbReference type="EMBL" id="KUO96639.1"/>
    </source>
</evidence>
<dbReference type="Gene3D" id="2.60.40.420">
    <property type="entry name" value="Cupredoxins - blue copper proteins"/>
    <property type="match status" value="1"/>
</dbReference>
<evidence type="ECO:0000313" key="3">
    <source>
        <dbReference type="Proteomes" id="UP000053557"/>
    </source>
</evidence>
<proteinExistence type="predicted"/>
<name>A0A101XSB8_9BACL</name>
<feature type="domain" description="Sulfocyanin-like C-terminal" evidence="1">
    <location>
        <begin position="34"/>
        <end position="172"/>
    </location>
</feature>
<comment type="caution">
    <text evidence="2">The sequence shown here is derived from an EMBL/GenBank/DDBJ whole genome shotgun (WGS) entry which is preliminary data.</text>
</comment>
<dbReference type="InterPro" id="IPR049544">
    <property type="entry name" value="SoxE-like_C"/>
</dbReference>